<comment type="caution">
    <text evidence="2">The sequence shown here is derived from an EMBL/GenBank/DDBJ whole genome shotgun (WGS) entry which is preliminary data.</text>
</comment>
<keyword evidence="1" id="KW-1133">Transmembrane helix</keyword>
<dbReference type="Proteomes" id="UP001168380">
    <property type="component" value="Unassembled WGS sequence"/>
</dbReference>
<evidence type="ECO:0000256" key="1">
    <source>
        <dbReference type="SAM" id="Phobius"/>
    </source>
</evidence>
<evidence type="ECO:0008006" key="4">
    <source>
        <dbReference type="Google" id="ProtNLM"/>
    </source>
</evidence>
<organism evidence="2 3">
    <name type="scientific">Gilvimarinus algae</name>
    <dbReference type="NCBI Taxonomy" id="3058037"/>
    <lineage>
        <taxon>Bacteria</taxon>
        <taxon>Pseudomonadati</taxon>
        <taxon>Pseudomonadota</taxon>
        <taxon>Gammaproteobacteria</taxon>
        <taxon>Cellvibrionales</taxon>
        <taxon>Cellvibrionaceae</taxon>
        <taxon>Gilvimarinus</taxon>
    </lineage>
</organism>
<reference evidence="2" key="1">
    <citation type="submission" date="2023-07" db="EMBL/GenBank/DDBJ databases">
        <title>Gilvimarinus algae sp. nov., isolated from the surface of Kelp.</title>
        <authorList>
            <person name="Sun Y.Y."/>
            <person name="Gong Y."/>
            <person name="Du Z.J."/>
        </authorList>
    </citation>
    <scope>NUCLEOTIDE SEQUENCE</scope>
    <source>
        <strain evidence="2">SDUM040014</strain>
    </source>
</reference>
<feature type="transmembrane region" description="Helical" evidence="1">
    <location>
        <begin position="6"/>
        <end position="28"/>
    </location>
</feature>
<evidence type="ECO:0000313" key="3">
    <source>
        <dbReference type="Proteomes" id="UP001168380"/>
    </source>
</evidence>
<gene>
    <name evidence="2" type="ORF">QWI16_05940</name>
</gene>
<keyword evidence="1" id="KW-0812">Transmembrane</keyword>
<proteinExistence type="predicted"/>
<dbReference type="EMBL" id="JAULRT010000035">
    <property type="protein sequence ID" value="MDO3381709.1"/>
    <property type="molecule type" value="Genomic_DNA"/>
</dbReference>
<accession>A0ABT8TC79</accession>
<name>A0ABT8TC79_9GAMM</name>
<dbReference type="RefSeq" id="WP_302711850.1">
    <property type="nucleotide sequence ID" value="NZ_JAULRT010000035.1"/>
</dbReference>
<evidence type="ECO:0000313" key="2">
    <source>
        <dbReference type="EMBL" id="MDO3381709.1"/>
    </source>
</evidence>
<keyword evidence="3" id="KW-1185">Reference proteome</keyword>
<keyword evidence="1" id="KW-0472">Membrane</keyword>
<sequence length="50" mass="5614">MLDFVLLLSAATLLAIFAIMGYIGLYAYRHIRDDSRRAAAQAEQGTQQRL</sequence>
<protein>
    <recommendedName>
        <fullName evidence="4">DUF3149 domain-containing protein</fullName>
    </recommendedName>
</protein>